<dbReference type="AlphaFoldDB" id="A0A8J1TCT2"/>
<dbReference type="Gene3D" id="3.40.50.300">
    <property type="entry name" value="P-loop containing nucleotide triphosphate hydrolases"/>
    <property type="match status" value="1"/>
</dbReference>
<gene>
    <name evidence="1" type="ORF">OFUS_LOCUS23163</name>
</gene>
<keyword evidence="2" id="KW-1185">Reference proteome</keyword>
<reference evidence="1" key="1">
    <citation type="submission" date="2022-03" db="EMBL/GenBank/DDBJ databases">
        <authorList>
            <person name="Martin C."/>
        </authorList>
    </citation>
    <scope>NUCLEOTIDE SEQUENCE</scope>
</reference>
<evidence type="ECO:0000313" key="1">
    <source>
        <dbReference type="EMBL" id="CAH1799110.1"/>
    </source>
</evidence>
<dbReference type="PANTHER" id="PTHR15723:SF0">
    <property type="entry name" value="CARBOHYDRATE SULFOTRANSFERASE 15"/>
    <property type="match status" value="1"/>
</dbReference>
<dbReference type="EMBL" id="CAIIXF020000011">
    <property type="protein sequence ID" value="CAH1799110.1"/>
    <property type="molecule type" value="Genomic_DNA"/>
</dbReference>
<dbReference type="GO" id="GO:0019319">
    <property type="term" value="P:hexose biosynthetic process"/>
    <property type="evidence" value="ECO:0007669"/>
    <property type="project" value="TreeGrafter"/>
</dbReference>
<dbReference type="InterPro" id="IPR027417">
    <property type="entry name" value="P-loop_NTPase"/>
</dbReference>
<dbReference type="InterPro" id="IPR052654">
    <property type="entry name" value="CS_Sulfotransferase"/>
</dbReference>
<dbReference type="SUPFAM" id="SSF52540">
    <property type="entry name" value="P-loop containing nucleoside triphosphate hydrolases"/>
    <property type="match status" value="1"/>
</dbReference>
<evidence type="ECO:0000313" key="2">
    <source>
        <dbReference type="Proteomes" id="UP000749559"/>
    </source>
</evidence>
<dbReference type="OrthoDB" id="8068875at2759"/>
<accession>A0A8J1TCT2</accession>
<dbReference type="Pfam" id="PF13469">
    <property type="entry name" value="Sulfotransfer_3"/>
    <property type="match status" value="1"/>
</dbReference>
<comment type="caution">
    <text evidence="1">The sequence shown here is derived from an EMBL/GenBank/DDBJ whole genome shotgun (WGS) entry which is preliminary data.</text>
</comment>
<dbReference type="Proteomes" id="UP000749559">
    <property type="component" value="Unassembled WGS sequence"/>
</dbReference>
<dbReference type="PANTHER" id="PTHR15723">
    <property type="entry name" value="CARBOHYDRATE SULFOTRANSFERASE 15"/>
    <property type="match status" value="1"/>
</dbReference>
<proteinExistence type="predicted"/>
<organism evidence="1 2">
    <name type="scientific">Owenia fusiformis</name>
    <name type="common">Polychaete worm</name>
    <dbReference type="NCBI Taxonomy" id="6347"/>
    <lineage>
        <taxon>Eukaryota</taxon>
        <taxon>Metazoa</taxon>
        <taxon>Spiralia</taxon>
        <taxon>Lophotrochozoa</taxon>
        <taxon>Annelida</taxon>
        <taxon>Polychaeta</taxon>
        <taxon>Sedentaria</taxon>
        <taxon>Canalipalpata</taxon>
        <taxon>Sabellida</taxon>
        <taxon>Oweniida</taxon>
        <taxon>Oweniidae</taxon>
        <taxon>Owenia</taxon>
    </lineage>
</organism>
<dbReference type="GO" id="GO:0050659">
    <property type="term" value="F:N-acetylgalactosamine 4-sulfate 6-O-sulfotransferase activity"/>
    <property type="evidence" value="ECO:0007669"/>
    <property type="project" value="TreeGrafter"/>
</dbReference>
<name>A0A8J1TCT2_OWEFU</name>
<protein>
    <submittedName>
        <fullName evidence="1">Uncharacterized protein</fullName>
    </submittedName>
</protein>
<sequence>MSRVTYYEKMGYIYDLKHYQNDGIFIGIWIGMRSKLARVAFAICLLYAIIWIILDLGAGITRHLEKHFANDASRLNINVLSNRSSSFILKEDQLEEIADYFNITDEVDRFNLDVLLQHYENFERDSTGNKSVLDMTPVRFLKDYKNPCWIARNTNMSPNFHFRKANMSVTPKWVSEVGRSFGWKLRCLPYFYVVGMVKSGTSNLFRMISRNPEVATPLLKEYHWWSYLRALNTKDHNRKPLPLSDYVNAFEGMAVNIRKSQMKGMQKITGEASASTAWWTGLEKWDRHKGPKRTNGHYIAHIQPNAKIIFILRNPVDRLYSEYMFFSTNLPKSPEDFHSKAIIAITEFQRCLKSGVTLRACVYEKNIKNLREVGYPWLRLHIGVYYVVVEEWIRLFGHEHVLVVNTHVMDETMPRLFSFLQCSNTTHVAGLERIRKQRKPHLQAVGPMLNTTRELLTKFYTPFNKKLASLLHDNSFLFNMDMT</sequence>